<dbReference type="InterPro" id="IPR039422">
    <property type="entry name" value="MarR/SlyA-like"/>
</dbReference>
<sequence length="143" mass="15198">MRPDQEKPPRLVFLLMEAERRLGRWISRRGSSRGISAAAAGVLFYVAGNPAATTGQVAEALHGSAAGTSGLLARMESAGLIQRTLDPEDRRSIRISLAPAGEDAMKDVRTAVSDLNGLVTDGFSAQELETVARWLAHVSKSVG</sequence>
<keyword evidence="3" id="KW-1185">Reference proteome</keyword>
<comment type="caution">
    <text evidence="2">The sequence shown here is derived from an EMBL/GenBank/DDBJ whole genome shotgun (WGS) entry which is preliminary data.</text>
</comment>
<evidence type="ECO:0000313" key="2">
    <source>
        <dbReference type="EMBL" id="MBD8042748.1"/>
    </source>
</evidence>
<evidence type="ECO:0000259" key="1">
    <source>
        <dbReference type="PROSITE" id="PS50995"/>
    </source>
</evidence>
<dbReference type="Pfam" id="PF12802">
    <property type="entry name" value="MarR_2"/>
    <property type="match status" value="1"/>
</dbReference>
<dbReference type="InterPro" id="IPR000835">
    <property type="entry name" value="HTH_MarR-typ"/>
</dbReference>
<evidence type="ECO:0000313" key="3">
    <source>
        <dbReference type="Proteomes" id="UP000652763"/>
    </source>
</evidence>
<dbReference type="PROSITE" id="PS50995">
    <property type="entry name" value="HTH_MARR_2"/>
    <property type="match status" value="1"/>
</dbReference>
<dbReference type="EMBL" id="JACSQC010000001">
    <property type="protein sequence ID" value="MBD8042748.1"/>
    <property type="molecule type" value="Genomic_DNA"/>
</dbReference>
<reference evidence="2 3" key="1">
    <citation type="submission" date="2020-08" db="EMBL/GenBank/DDBJ databases">
        <title>A Genomic Blueprint of the Chicken Gut Microbiome.</title>
        <authorList>
            <person name="Gilroy R."/>
            <person name="Ravi A."/>
            <person name="Getino M."/>
            <person name="Pursley I."/>
            <person name="Horton D.L."/>
            <person name="Alikhan N.-F."/>
            <person name="Baker D."/>
            <person name="Gharbi K."/>
            <person name="Hall N."/>
            <person name="Watson M."/>
            <person name="Adriaenssens E.M."/>
            <person name="Foster-Nyarko E."/>
            <person name="Jarju S."/>
            <person name="Secka A."/>
            <person name="Antonio M."/>
            <person name="Oren A."/>
            <person name="Chaudhuri R."/>
            <person name="La Ragione R.M."/>
            <person name="Hildebrand F."/>
            <person name="Pallen M.J."/>
        </authorList>
    </citation>
    <scope>NUCLEOTIDE SEQUENCE [LARGE SCALE GENOMIC DNA]</scope>
    <source>
        <strain evidence="2 3">Sa2BUA2</strain>
    </source>
</reference>
<dbReference type="SUPFAM" id="SSF46785">
    <property type="entry name" value="Winged helix' DNA-binding domain"/>
    <property type="match status" value="1"/>
</dbReference>
<dbReference type="RefSeq" id="WP_191745660.1">
    <property type="nucleotide sequence ID" value="NZ_JACSQC010000001.1"/>
</dbReference>
<dbReference type="Proteomes" id="UP000652763">
    <property type="component" value="Unassembled WGS sequence"/>
</dbReference>
<dbReference type="PANTHER" id="PTHR33164:SF107">
    <property type="entry name" value="TRANSCRIPTIONAL REGULATORY PROTEIN"/>
    <property type="match status" value="1"/>
</dbReference>
<gene>
    <name evidence="2" type="ORF">H9638_02870</name>
</gene>
<proteinExistence type="predicted"/>
<dbReference type="PANTHER" id="PTHR33164">
    <property type="entry name" value="TRANSCRIPTIONAL REGULATOR, MARR FAMILY"/>
    <property type="match status" value="1"/>
</dbReference>
<organism evidence="2 3">
    <name type="scientific">Arthrobacter pullicola</name>
    <dbReference type="NCBI Taxonomy" id="2762224"/>
    <lineage>
        <taxon>Bacteria</taxon>
        <taxon>Bacillati</taxon>
        <taxon>Actinomycetota</taxon>
        <taxon>Actinomycetes</taxon>
        <taxon>Micrococcales</taxon>
        <taxon>Micrococcaceae</taxon>
        <taxon>Arthrobacter</taxon>
    </lineage>
</organism>
<feature type="domain" description="HTH marR-type" evidence="1">
    <location>
        <begin position="8"/>
        <end position="140"/>
    </location>
</feature>
<dbReference type="PRINTS" id="PR00598">
    <property type="entry name" value="HTHMARR"/>
</dbReference>
<dbReference type="Gene3D" id="1.10.10.10">
    <property type="entry name" value="Winged helix-like DNA-binding domain superfamily/Winged helix DNA-binding domain"/>
    <property type="match status" value="1"/>
</dbReference>
<accession>A0ABR8YEX4</accession>
<name>A0ABR8YEX4_9MICC</name>
<dbReference type="InterPro" id="IPR036390">
    <property type="entry name" value="WH_DNA-bd_sf"/>
</dbReference>
<protein>
    <submittedName>
        <fullName evidence="2">MarR family transcriptional regulator</fullName>
    </submittedName>
</protein>
<dbReference type="SMART" id="SM00347">
    <property type="entry name" value="HTH_MARR"/>
    <property type="match status" value="1"/>
</dbReference>
<dbReference type="InterPro" id="IPR036388">
    <property type="entry name" value="WH-like_DNA-bd_sf"/>
</dbReference>